<dbReference type="Pfam" id="PF01979">
    <property type="entry name" value="Amidohydro_1"/>
    <property type="match status" value="1"/>
</dbReference>
<comment type="caution">
    <text evidence="2">The sequence shown here is derived from an EMBL/GenBank/DDBJ whole genome shotgun (WGS) entry which is preliminary data.</text>
</comment>
<accession>A0A939T6D4</accession>
<proteinExistence type="predicted"/>
<sequence>MFALRAARLFDGDSLRRDATVLVADGRIVAVDGPVPESVVVNELGDVTLLPGLIDAHQHLAFDARPDQIGRLARLDDEELLADMRRAARTALGAGITTVRDLGDRGYLALRVEGPTVLASGPPITTRGGHCWFLGGEVEGVEVVRASVRAHAQRGVHVIKVMASGGELTPGTHSHLSQFGRAELNAVVDEAHELGLPVAAHAHAPEAIENVLAAGVDSIEHCSFMTEEGTADRPDLIDAIAAAGVTVTLTAGVTPGAAPPPRIAARLAGFGRIFAQLRAAGVPLVCASDAGIGPPKPHDVLPHSVAMMVSLVGCSPVEALRAATSVAARSCRVEDRKGRLAAGYDADILAVGGDPLADPADLLNVRAVYANGVEVSA</sequence>
<name>A0A939T6D4_9ACTN</name>
<dbReference type="InterPro" id="IPR051781">
    <property type="entry name" value="Metallo-dep_Hydrolase"/>
</dbReference>
<evidence type="ECO:0000259" key="1">
    <source>
        <dbReference type="Pfam" id="PF01979"/>
    </source>
</evidence>
<dbReference type="GO" id="GO:0016810">
    <property type="term" value="F:hydrolase activity, acting on carbon-nitrogen (but not peptide) bonds"/>
    <property type="evidence" value="ECO:0007669"/>
    <property type="project" value="InterPro"/>
</dbReference>
<gene>
    <name evidence="2" type="ORF">J4573_26585</name>
</gene>
<dbReference type="CDD" id="cd01299">
    <property type="entry name" value="Met_dep_hydrolase_A"/>
    <property type="match status" value="1"/>
</dbReference>
<reference evidence="2" key="1">
    <citation type="submission" date="2021-03" db="EMBL/GenBank/DDBJ databases">
        <authorList>
            <person name="Kanchanasin P."/>
            <person name="Saeng-In P."/>
            <person name="Phongsopitanun W."/>
            <person name="Yuki M."/>
            <person name="Kudo T."/>
            <person name="Ohkuma M."/>
            <person name="Tanasupawat S."/>
        </authorList>
    </citation>
    <scope>NUCLEOTIDE SEQUENCE</scope>
    <source>
        <strain evidence="2">GKU 128</strain>
    </source>
</reference>
<dbReference type="InterPro" id="IPR006680">
    <property type="entry name" value="Amidohydro-rel"/>
</dbReference>
<dbReference type="AlphaFoldDB" id="A0A939T6D4"/>
<evidence type="ECO:0000313" key="3">
    <source>
        <dbReference type="Proteomes" id="UP000669179"/>
    </source>
</evidence>
<dbReference type="InterPro" id="IPR032466">
    <property type="entry name" value="Metal_Hydrolase"/>
</dbReference>
<dbReference type="InterPro" id="IPR057744">
    <property type="entry name" value="OTAase-like"/>
</dbReference>
<keyword evidence="3" id="KW-1185">Reference proteome</keyword>
<dbReference type="PANTHER" id="PTHR43135">
    <property type="entry name" value="ALPHA-D-RIBOSE 1-METHYLPHOSPHONATE 5-TRIPHOSPHATE DIPHOSPHATASE"/>
    <property type="match status" value="1"/>
</dbReference>
<dbReference type="Proteomes" id="UP000669179">
    <property type="component" value="Unassembled WGS sequence"/>
</dbReference>
<protein>
    <submittedName>
        <fullName evidence="2">Amidohydrolase family protein</fullName>
    </submittedName>
</protein>
<dbReference type="PANTHER" id="PTHR43135:SF3">
    <property type="entry name" value="ALPHA-D-RIBOSE 1-METHYLPHOSPHONATE 5-TRIPHOSPHATE DIPHOSPHATASE"/>
    <property type="match status" value="1"/>
</dbReference>
<dbReference type="Gene3D" id="2.30.40.10">
    <property type="entry name" value="Urease, subunit C, domain 1"/>
    <property type="match status" value="1"/>
</dbReference>
<dbReference type="EMBL" id="JAGEOJ010000011">
    <property type="protein sequence ID" value="MBO2450699.1"/>
    <property type="molecule type" value="Genomic_DNA"/>
</dbReference>
<dbReference type="SUPFAM" id="SSF51556">
    <property type="entry name" value="Metallo-dependent hydrolases"/>
    <property type="match status" value="1"/>
</dbReference>
<dbReference type="Gene3D" id="3.20.20.140">
    <property type="entry name" value="Metal-dependent hydrolases"/>
    <property type="match status" value="1"/>
</dbReference>
<organism evidence="2 3">
    <name type="scientific">Actinomadura barringtoniae</name>
    <dbReference type="NCBI Taxonomy" id="1427535"/>
    <lineage>
        <taxon>Bacteria</taxon>
        <taxon>Bacillati</taxon>
        <taxon>Actinomycetota</taxon>
        <taxon>Actinomycetes</taxon>
        <taxon>Streptosporangiales</taxon>
        <taxon>Thermomonosporaceae</taxon>
        <taxon>Actinomadura</taxon>
    </lineage>
</organism>
<feature type="domain" description="Amidohydrolase-related" evidence="1">
    <location>
        <begin position="48"/>
        <end position="374"/>
    </location>
</feature>
<dbReference type="InterPro" id="IPR011059">
    <property type="entry name" value="Metal-dep_hydrolase_composite"/>
</dbReference>
<dbReference type="RefSeq" id="WP_208258588.1">
    <property type="nucleotide sequence ID" value="NZ_JAGEOJ010000011.1"/>
</dbReference>
<dbReference type="SUPFAM" id="SSF51338">
    <property type="entry name" value="Composite domain of metallo-dependent hydrolases"/>
    <property type="match status" value="1"/>
</dbReference>
<evidence type="ECO:0000313" key="2">
    <source>
        <dbReference type="EMBL" id="MBO2450699.1"/>
    </source>
</evidence>